<reference evidence="10" key="1">
    <citation type="submission" date="2021-05" db="EMBL/GenBank/DDBJ databases">
        <title>Novel Bacillus species.</title>
        <authorList>
            <person name="Liu G."/>
        </authorList>
    </citation>
    <scope>NUCLEOTIDE SEQUENCE</scope>
    <source>
        <strain evidence="10">FJAT-50051</strain>
    </source>
</reference>
<feature type="domain" description="Glucose-6-phosphate dehydrogenase NAD-binding" evidence="8">
    <location>
        <begin position="10"/>
        <end position="187"/>
    </location>
</feature>
<feature type="domain" description="Glucose-6-phosphate dehydrogenase C-terminal" evidence="9">
    <location>
        <begin position="190"/>
        <end position="486"/>
    </location>
</feature>
<comment type="similarity">
    <text evidence="2 7">Belongs to the glucose-6-phosphate dehydrogenase family.</text>
</comment>
<comment type="caution">
    <text evidence="10">The sequence shown here is derived from an EMBL/GenBank/DDBJ whole genome shotgun (WGS) entry which is preliminary data.</text>
</comment>
<dbReference type="NCBIfam" id="NF009492">
    <property type="entry name" value="PRK12853.1-3"/>
    <property type="match status" value="1"/>
</dbReference>
<dbReference type="PRINTS" id="PR00079">
    <property type="entry name" value="G6PDHDRGNASE"/>
</dbReference>
<dbReference type="InterPro" id="IPR001282">
    <property type="entry name" value="G6P_DH"/>
</dbReference>
<feature type="binding site" evidence="7">
    <location>
        <position position="340"/>
    </location>
    <ligand>
        <name>substrate</name>
    </ligand>
</feature>
<evidence type="ECO:0000313" key="10">
    <source>
        <dbReference type="EMBL" id="MBS4185095.1"/>
    </source>
</evidence>
<dbReference type="PROSITE" id="PS00069">
    <property type="entry name" value="G6P_DEHYDROGENASE"/>
    <property type="match status" value="1"/>
</dbReference>
<keyword evidence="6 7" id="KW-0119">Carbohydrate metabolism</keyword>
<comment type="function">
    <text evidence="7">Catalyzes the oxidation of glucose 6-phosphate to 6-phosphogluconolactone.</text>
</comment>
<evidence type="ECO:0000256" key="6">
    <source>
        <dbReference type="ARBA" id="ARBA00023277"/>
    </source>
</evidence>
<dbReference type="InterPro" id="IPR036291">
    <property type="entry name" value="NAD(P)-bd_dom_sf"/>
</dbReference>
<feature type="binding site" evidence="7">
    <location>
        <position position="148"/>
    </location>
    <ligand>
        <name>NADP(+)</name>
        <dbReference type="ChEBI" id="CHEBI:58349"/>
    </ligand>
</feature>
<accession>A0A942YCV1</accession>
<gene>
    <name evidence="7" type="primary">zwf</name>
    <name evidence="10" type="ORF">KHB02_27310</name>
</gene>
<dbReference type="GO" id="GO:0009051">
    <property type="term" value="P:pentose-phosphate shunt, oxidative branch"/>
    <property type="evidence" value="ECO:0007669"/>
    <property type="project" value="TreeGrafter"/>
</dbReference>
<name>A0A942YCV1_9BACI</name>
<evidence type="ECO:0000256" key="4">
    <source>
        <dbReference type="ARBA" id="ARBA00022857"/>
    </source>
</evidence>
<dbReference type="Gene3D" id="3.40.50.720">
    <property type="entry name" value="NAD(P)-binding Rossmann-like Domain"/>
    <property type="match status" value="1"/>
</dbReference>
<feature type="binding site" evidence="7">
    <location>
        <position position="235"/>
    </location>
    <ligand>
        <name>substrate</name>
    </ligand>
</feature>
<dbReference type="PANTHER" id="PTHR23429">
    <property type="entry name" value="GLUCOSE-6-PHOSPHATE 1-DEHYDROGENASE G6PD"/>
    <property type="match status" value="1"/>
</dbReference>
<keyword evidence="4 7" id="KW-0521">NADP</keyword>
<evidence type="ECO:0000256" key="1">
    <source>
        <dbReference type="ARBA" id="ARBA00004937"/>
    </source>
</evidence>
<evidence type="ECO:0000256" key="5">
    <source>
        <dbReference type="ARBA" id="ARBA00023002"/>
    </source>
</evidence>
<feature type="binding site" evidence="7">
    <location>
        <position position="178"/>
    </location>
    <ligand>
        <name>substrate</name>
    </ligand>
</feature>
<feature type="binding site" evidence="7">
    <location>
        <begin position="85"/>
        <end position="86"/>
    </location>
    <ligand>
        <name>NADP(+)</name>
        <dbReference type="ChEBI" id="CHEBI:58349"/>
    </ligand>
</feature>
<dbReference type="HAMAP" id="MF_00966">
    <property type="entry name" value="G6PD"/>
    <property type="match status" value="1"/>
</dbReference>
<evidence type="ECO:0000259" key="8">
    <source>
        <dbReference type="Pfam" id="PF00479"/>
    </source>
</evidence>
<dbReference type="InterPro" id="IPR022675">
    <property type="entry name" value="G6P_DH_C"/>
</dbReference>
<dbReference type="EC" id="1.1.1.49" evidence="7"/>
<dbReference type="EMBL" id="JAGYPE010000005">
    <property type="protein sequence ID" value="MBS4185095.1"/>
    <property type="molecule type" value="Genomic_DNA"/>
</dbReference>
<organism evidence="10">
    <name type="scientific">Neobacillus citreus</name>
    <dbReference type="NCBI Taxonomy" id="2833578"/>
    <lineage>
        <taxon>Bacteria</taxon>
        <taxon>Bacillati</taxon>
        <taxon>Bacillota</taxon>
        <taxon>Bacilli</taxon>
        <taxon>Bacillales</taxon>
        <taxon>Bacillaceae</taxon>
        <taxon>Neobacillus</taxon>
    </lineage>
</organism>
<dbReference type="InterPro" id="IPR022674">
    <property type="entry name" value="G6P_DH_NAD-bd"/>
</dbReference>
<dbReference type="Gene3D" id="3.30.360.10">
    <property type="entry name" value="Dihydrodipicolinate Reductase, domain 2"/>
    <property type="match status" value="1"/>
</dbReference>
<dbReference type="Pfam" id="PF00479">
    <property type="entry name" value="G6PD_N"/>
    <property type="match status" value="1"/>
</dbReference>
<sequence>MDQNLSSLIMIFGATGDLSKRKLFPSLYRLYERGRLDKFAVIGIARTQQSHEKFKQSVKDSVTAALGEKPNLDEFVSHFYYQSHDVADSNSYAALKKLADEIDGHYGLEGNRIFYLAMAPEFFGPIALHLKSDGLTDVKGYKRLVIEKPFGHDLESAKELNKQIRTAFSENEIYRIDHYLGKEMVRNIEVIRFANAIFEPLWNNRYISNIQVTSSETLGVEERGRYYESSGALRDMVQNHMMQMVALLAMEPPIKLTTDEIRSEKVRVFRALRSVEGEQVKEYFVRGQYGEGTISDKSVPRYRDEPNVDQESNTETFVAGKIMIDNFRWAGVPFYIRTGKRMTSKTTKIVVQFKDIPMNLYYQTEKMLNPNLLVIHVQPEEGITLHLNAKKAGGHLEAQEVKLSFANTGIHAMNTPEGYEKLLYDCMRGDATNFTHWDEVAYSWAFVDKISQVWENEKAEYPNYESGSMGPKAADELLEQDGFFWWPVSDMYVDICK</sequence>
<comment type="catalytic activity">
    <reaction evidence="7">
        <text>D-glucose 6-phosphate + NADP(+) = 6-phospho-D-glucono-1,5-lactone + NADPH + H(+)</text>
        <dbReference type="Rhea" id="RHEA:15841"/>
        <dbReference type="ChEBI" id="CHEBI:15378"/>
        <dbReference type="ChEBI" id="CHEBI:57783"/>
        <dbReference type="ChEBI" id="CHEBI:57955"/>
        <dbReference type="ChEBI" id="CHEBI:58349"/>
        <dbReference type="ChEBI" id="CHEBI:61548"/>
        <dbReference type="EC" id="1.1.1.49"/>
    </reaction>
</comment>
<dbReference type="SUPFAM" id="SSF55347">
    <property type="entry name" value="Glyceraldehyde-3-phosphate dehydrogenase-like, C-terminal domain"/>
    <property type="match status" value="1"/>
</dbReference>
<dbReference type="SUPFAM" id="SSF51735">
    <property type="entry name" value="NAD(P)-binding Rossmann-fold domains"/>
    <property type="match status" value="1"/>
</dbReference>
<dbReference type="Pfam" id="PF02781">
    <property type="entry name" value="G6PD_C"/>
    <property type="match status" value="1"/>
</dbReference>
<comment type="pathway">
    <text evidence="1 7">Carbohydrate degradation; pentose phosphate pathway; D-ribulose 5-phosphate from D-glucose 6-phosphate (oxidative stage): step 1/3.</text>
</comment>
<keyword evidence="5 7" id="KW-0560">Oxidoreductase</keyword>
<dbReference type="GO" id="GO:0006006">
    <property type="term" value="P:glucose metabolic process"/>
    <property type="evidence" value="ECO:0007669"/>
    <property type="project" value="UniProtKB-KW"/>
</dbReference>
<feature type="binding site" evidence="7">
    <location>
        <position position="182"/>
    </location>
    <ligand>
        <name>substrate</name>
    </ligand>
</feature>
<feature type="binding site" evidence="7">
    <location>
        <begin position="13"/>
        <end position="20"/>
    </location>
    <ligand>
        <name>NADP(+)</name>
        <dbReference type="ChEBI" id="CHEBI:58349"/>
    </ligand>
</feature>
<evidence type="ECO:0000256" key="3">
    <source>
        <dbReference type="ARBA" id="ARBA00022526"/>
    </source>
</evidence>
<feature type="active site" description="Proton acceptor" evidence="7">
    <location>
        <position position="240"/>
    </location>
</feature>
<dbReference type="InterPro" id="IPR019796">
    <property type="entry name" value="G6P_DH_AS"/>
</dbReference>
<dbReference type="PANTHER" id="PTHR23429:SF0">
    <property type="entry name" value="GLUCOSE-6-PHOSPHATE 1-DEHYDROGENASE"/>
    <property type="match status" value="1"/>
</dbReference>
<evidence type="ECO:0000259" key="9">
    <source>
        <dbReference type="Pfam" id="PF02781"/>
    </source>
</evidence>
<evidence type="ECO:0000256" key="7">
    <source>
        <dbReference type="HAMAP-Rule" id="MF_00966"/>
    </source>
</evidence>
<dbReference type="GO" id="GO:0005829">
    <property type="term" value="C:cytosol"/>
    <property type="evidence" value="ECO:0007669"/>
    <property type="project" value="TreeGrafter"/>
</dbReference>
<feature type="binding site" evidence="7">
    <location>
        <position position="46"/>
    </location>
    <ligand>
        <name>NADP(+)</name>
        <dbReference type="ChEBI" id="CHEBI:58349"/>
    </ligand>
</feature>
<dbReference type="AlphaFoldDB" id="A0A942YCV1"/>
<dbReference type="GO" id="GO:0050661">
    <property type="term" value="F:NADP binding"/>
    <property type="evidence" value="ECO:0007669"/>
    <property type="project" value="UniProtKB-UniRule"/>
</dbReference>
<feature type="binding site" evidence="7">
    <location>
        <position position="345"/>
    </location>
    <ligand>
        <name>substrate</name>
    </ligand>
</feature>
<feature type="binding site" evidence="7">
    <location>
        <position position="216"/>
    </location>
    <ligand>
        <name>substrate</name>
    </ligand>
</feature>
<keyword evidence="3 7" id="KW-0313">Glucose metabolism</keyword>
<dbReference type="NCBIfam" id="TIGR00871">
    <property type="entry name" value="zwf"/>
    <property type="match status" value="1"/>
</dbReference>
<evidence type="ECO:0000256" key="2">
    <source>
        <dbReference type="ARBA" id="ARBA00009975"/>
    </source>
</evidence>
<dbReference type="PIRSF" id="PIRSF000110">
    <property type="entry name" value="G6PD"/>
    <property type="match status" value="1"/>
</dbReference>
<proteinExistence type="inferred from homology"/>
<dbReference type="GO" id="GO:0004345">
    <property type="term" value="F:glucose-6-phosphate dehydrogenase activity"/>
    <property type="evidence" value="ECO:0007669"/>
    <property type="project" value="UniProtKB-UniRule"/>
</dbReference>
<protein>
    <recommendedName>
        <fullName evidence="7">Glucose-6-phosphate 1-dehydrogenase</fullName>
        <shortName evidence="7">G6PD</shortName>
        <ecNumber evidence="7">1.1.1.49</ecNumber>
    </recommendedName>
</protein>